<feature type="domain" description="Mce/MlaD" evidence="8">
    <location>
        <begin position="161"/>
        <end position="226"/>
    </location>
</feature>
<evidence type="ECO:0000256" key="5">
    <source>
        <dbReference type="ARBA" id="ARBA00022989"/>
    </source>
</evidence>
<evidence type="ECO:0000256" key="6">
    <source>
        <dbReference type="ARBA" id="ARBA00023136"/>
    </source>
</evidence>
<organism evidence="9 10">
    <name type="scientific">Candidatus Methylobacter favarea</name>
    <dbReference type="NCBI Taxonomy" id="2707345"/>
    <lineage>
        <taxon>Bacteria</taxon>
        <taxon>Pseudomonadati</taxon>
        <taxon>Pseudomonadota</taxon>
        <taxon>Gammaproteobacteria</taxon>
        <taxon>Methylococcales</taxon>
        <taxon>Methylococcaceae</taxon>
        <taxon>Methylobacter</taxon>
    </lineage>
</organism>
<dbReference type="EMBL" id="CADCXN010000043">
    <property type="protein sequence ID" value="CAA9889965.1"/>
    <property type="molecule type" value="Genomic_DNA"/>
</dbReference>
<keyword evidence="5 7" id="KW-1133">Transmembrane helix</keyword>
<evidence type="ECO:0000256" key="7">
    <source>
        <dbReference type="SAM" id="Phobius"/>
    </source>
</evidence>
<comment type="subcellular location">
    <subcellularLocation>
        <location evidence="1">Cell inner membrane</location>
    </subcellularLocation>
</comment>
<feature type="transmembrane region" description="Helical" evidence="7">
    <location>
        <begin position="21"/>
        <end position="40"/>
    </location>
</feature>
<dbReference type="PANTHER" id="PTHR30462:SF0">
    <property type="entry name" value="INTERMEMBRANE TRANSPORT PROTEIN YEBT"/>
    <property type="match status" value="1"/>
</dbReference>
<feature type="domain" description="Mce/MlaD" evidence="8">
    <location>
        <begin position="47"/>
        <end position="138"/>
    </location>
</feature>
<name>A0A8S0WZ47_9GAMM</name>
<dbReference type="Proteomes" id="UP000494216">
    <property type="component" value="Unassembled WGS sequence"/>
</dbReference>
<dbReference type="AlphaFoldDB" id="A0A8S0WZ47"/>
<dbReference type="Pfam" id="PF02470">
    <property type="entry name" value="MlaD"/>
    <property type="match status" value="3"/>
</dbReference>
<dbReference type="RefSeq" id="WP_174624934.1">
    <property type="nucleotide sequence ID" value="NZ_CADCXN010000043.1"/>
</dbReference>
<comment type="caution">
    <text evidence="9">The sequence shown here is derived from an EMBL/GenBank/DDBJ whole genome shotgun (WGS) entry which is preliminary data.</text>
</comment>
<keyword evidence="10" id="KW-1185">Reference proteome</keyword>
<dbReference type="InterPro" id="IPR051800">
    <property type="entry name" value="PqiA-PqiB_transport"/>
</dbReference>
<keyword evidence="4 7" id="KW-0812">Transmembrane</keyword>
<keyword evidence="6 7" id="KW-0472">Membrane</keyword>
<accession>A0A8S0WZ47</accession>
<reference evidence="9 10" key="1">
    <citation type="submission" date="2020-02" db="EMBL/GenBank/DDBJ databases">
        <authorList>
            <person name="Hogendoorn C."/>
        </authorList>
    </citation>
    <scope>NUCLEOTIDE SEQUENCE [LARGE SCALE GENOMIC DNA]</scope>
    <source>
        <strain evidence="9">METHB21</strain>
    </source>
</reference>
<dbReference type="GO" id="GO:0005886">
    <property type="term" value="C:plasma membrane"/>
    <property type="evidence" value="ECO:0007669"/>
    <property type="project" value="UniProtKB-SubCell"/>
</dbReference>
<evidence type="ECO:0000256" key="2">
    <source>
        <dbReference type="ARBA" id="ARBA00022475"/>
    </source>
</evidence>
<evidence type="ECO:0000313" key="9">
    <source>
        <dbReference type="EMBL" id="CAA9889965.1"/>
    </source>
</evidence>
<evidence type="ECO:0000259" key="8">
    <source>
        <dbReference type="Pfam" id="PF02470"/>
    </source>
</evidence>
<keyword evidence="2" id="KW-1003">Cell membrane</keyword>
<protein>
    <submittedName>
        <fullName evidence="9">Paraquat-inducible protein B</fullName>
    </submittedName>
</protein>
<gene>
    <name evidence="9" type="ORF">METHB2_160032</name>
</gene>
<keyword evidence="3" id="KW-0997">Cell inner membrane</keyword>
<evidence type="ECO:0000256" key="1">
    <source>
        <dbReference type="ARBA" id="ARBA00004533"/>
    </source>
</evidence>
<evidence type="ECO:0000256" key="3">
    <source>
        <dbReference type="ARBA" id="ARBA00022519"/>
    </source>
</evidence>
<dbReference type="PANTHER" id="PTHR30462">
    <property type="entry name" value="INTERMEMBRANE TRANSPORT PROTEIN PQIB-RELATED"/>
    <property type="match status" value="1"/>
</dbReference>
<proteinExistence type="predicted"/>
<evidence type="ECO:0000313" key="10">
    <source>
        <dbReference type="Proteomes" id="UP000494216"/>
    </source>
</evidence>
<sequence length="527" mass="57909">MNHFNESYDAENVTINKKSEFPLVWLLPLCALLVSGWLIYKSVSEKGPVVTISFPTAEGLEVDKTKIRYLDVEVGKVTAISINNDLKTILVTAQMSRNAEDYLNKNTRFWVVRPQVGLGGVSGLGTLLSGPYIEIKPGDGPAQEHFTGLTLPPRLKNDAHGKQFILETTNLGSMRPGTPINFHGISVGEVLSHELSAAADAIRLTVFINAPYDQFVRKNTRFWIDSGVDLSASADGFKVRTGPLISLLSGGIAFRASPHDKPENRQPENSIFQLYDTYEQSTQVVYQNTLKYVMYFNGSVRGLTEGAPVQLRGIPIGKVTRISLELDNKTAEIRIPVWVELEPERINNVNNRHNVSDKDIMAQLIKKGLRAQLQTGSLLTGQLLVDLDFYPKSKIVLNDNKSVFPEFPTTASSLDQFTHSANIIMDKVAKLPLQELTTEANKTLQSLQGTSTAATTMLVTAKGTLGSAGKTINSAQQVLNTLEPGSTTHYELDKLIEEITQAAGSVKQLADYLEQNPGSLLRGKNKE</sequence>
<dbReference type="InterPro" id="IPR003399">
    <property type="entry name" value="Mce/MlaD"/>
</dbReference>
<feature type="domain" description="Mce/MlaD" evidence="8">
    <location>
        <begin position="289"/>
        <end position="389"/>
    </location>
</feature>
<evidence type="ECO:0000256" key="4">
    <source>
        <dbReference type="ARBA" id="ARBA00022692"/>
    </source>
</evidence>